<organism evidence="1 2">
    <name type="scientific">Dreissena polymorpha</name>
    <name type="common">Zebra mussel</name>
    <name type="synonym">Mytilus polymorpha</name>
    <dbReference type="NCBI Taxonomy" id="45954"/>
    <lineage>
        <taxon>Eukaryota</taxon>
        <taxon>Metazoa</taxon>
        <taxon>Spiralia</taxon>
        <taxon>Lophotrochozoa</taxon>
        <taxon>Mollusca</taxon>
        <taxon>Bivalvia</taxon>
        <taxon>Autobranchia</taxon>
        <taxon>Heteroconchia</taxon>
        <taxon>Euheterodonta</taxon>
        <taxon>Imparidentia</taxon>
        <taxon>Neoheterodontei</taxon>
        <taxon>Myida</taxon>
        <taxon>Dreissenoidea</taxon>
        <taxon>Dreissenidae</taxon>
        <taxon>Dreissena</taxon>
    </lineage>
</organism>
<name>A0A9D4EQ37_DREPO</name>
<evidence type="ECO:0000313" key="2">
    <source>
        <dbReference type="Proteomes" id="UP000828390"/>
    </source>
</evidence>
<reference evidence="1" key="1">
    <citation type="journal article" date="2019" name="bioRxiv">
        <title>The Genome of the Zebra Mussel, Dreissena polymorpha: A Resource for Invasive Species Research.</title>
        <authorList>
            <person name="McCartney M.A."/>
            <person name="Auch B."/>
            <person name="Kono T."/>
            <person name="Mallez S."/>
            <person name="Zhang Y."/>
            <person name="Obille A."/>
            <person name="Becker A."/>
            <person name="Abrahante J.E."/>
            <person name="Garbe J."/>
            <person name="Badalamenti J.P."/>
            <person name="Herman A."/>
            <person name="Mangelson H."/>
            <person name="Liachko I."/>
            <person name="Sullivan S."/>
            <person name="Sone E.D."/>
            <person name="Koren S."/>
            <person name="Silverstein K.A.T."/>
            <person name="Beckman K.B."/>
            <person name="Gohl D.M."/>
        </authorList>
    </citation>
    <scope>NUCLEOTIDE SEQUENCE</scope>
    <source>
        <strain evidence="1">Duluth1</strain>
        <tissue evidence="1">Whole animal</tissue>
    </source>
</reference>
<keyword evidence="2" id="KW-1185">Reference proteome</keyword>
<dbReference type="Proteomes" id="UP000828390">
    <property type="component" value="Unassembled WGS sequence"/>
</dbReference>
<accession>A0A9D4EQ37</accession>
<proteinExistence type="predicted"/>
<sequence length="98" mass="11184">MLRYKIWTCLLDVKLKIPTRNKYDSICDYHRLLKEVCSMEHELSASSSISATVNTAQQSPAVEKKIVVDPTSKMDLLINKMPSLETDETESKGCCRFQ</sequence>
<protein>
    <submittedName>
        <fullName evidence="1">Uncharacterized protein</fullName>
    </submittedName>
</protein>
<dbReference type="EMBL" id="JAIWYP010000008">
    <property type="protein sequence ID" value="KAH3783698.1"/>
    <property type="molecule type" value="Genomic_DNA"/>
</dbReference>
<reference evidence="1" key="2">
    <citation type="submission" date="2020-11" db="EMBL/GenBank/DDBJ databases">
        <authorList>
            <person name="McCartney M.A."/>
            <person name="Auch B."/>
            <person name="Kono T."/>
            <person name="Mallez S."/>
            <person name="Becker A."/>
            <person name="Gohl D.M."/>
            <person name="Silverstein K.A.T."/>
            <person name="Koren S."/>
            <person name="Bechman K.B."/>
            <person name="Herman A."/>
            <person name="Abrahante J.E."/>
            <person name="Garbe J."/>
        </authorList>
    </citation>
    <scope>NUCLEOTIDE SEQUENCE</scope>
    <source>
        <strain evidence="1">Duluth1</strain>
        <tissue evidence="1">Whole animal</tissue>
    </source>
</reference>
<dbReference type="AlphaFoldDB" id="A0A9D4EQ37"/>
<gene>
    <name evidence="1" type="ORF">DPMN_161641</name>
</gene>
<evidence type="ECO:0000313" key="1">
    <source>
        <dbReference type="EMBL" id="KAH3783698.1"/>
    </source>
</evidence>
<comment type="caution">
    <text evidence="1">The sequence shown here is derived from an EMBL/GenBank/DDBJ whole genome shotgun (WGS) entry which is preliminary data.</text>
</comment>